<dbReference type="Proteomes" id="UP000052268">
    <property type="component" value="Unassembled WGS sequence"/>
</dbReference>
<evidence type="ECO:0000313" key="1">
    <source>
        <dbReference type="EMBL" id="KMS51360.1"/>
    </source>
</evidence>
<keyword evidence="2" id="KW-1185">Reference proteome</keyword>
<sequence length="306" mass="33020">MARPIIDPSLTENALLMLGRLDGRLRNSPWADIWLARARLSGAADLAGLAGVPVDVDHLQDWICGRTPPPRASEGLNDPVSVAAVFHLAIEATANERDPIARATLNILRTVLDDRAEAETWAASDLAYFGSAWRQARVAAQAPYSAPTLRAVATRIIDMLAVVGSSDQAAVDITTIDGRTVMLEPRARDRSWLVASHVPTILHAAGLTLAPLPSLILLPKFPPAQIDDMVAVITRSLRTACKAGLKDLDWLERRGPSSLNAAATRRSRAPLLARLELAYPGLRQPAVTRLLGITPQGARKLMAKLY</sequence>
<gene>
    <name evidence="1" type="ORF">V474_03785</name>
</gene>
<dbReference type="AlphaFoldDB" id="A0A0J8A7L3"/>
<comment type="caution">
    <text evidence="1">The sequence shown here is derived from an EMBL/GenBank/DDBJ whole genome shotgun (WGS) entry which is preliminary data.</text>
</comment>
<dbReference type="PATRIC" id="fig|1114963.3.peg.4385"/>
<name>A0A0J8A7L3_9SPHN</name>
<accession>A0A0J8A7L3</accession>
<dbReference type="RefSeq" id="WP_021243464.1">
    <property type="nucleotide sequence ID" value="NZ_KQ130458.1"/>
</dbReference>
<organism evidence="1 2">
    <name type="scientific">Novosphingobium barchaimii LL02</name>
    <dbReference type="NCBI Taxonomy" id="1114963"/>
    <lineage>
        <taxon>Bacteria</taxon>
        <taxon>Pseudomonadati</taxon>
        <taxon>Pseudomonadota</taxon>
        <taxon>Alphaproteobacteria</taxon>
        <taxon>Sphingomonadales</taxon>
        <taxon>Sphingomonadaceae</taxon>
        <taxon>Novosphingobium</taxon>
    </lineage>
</organism>
<reference evidence="1 2" key="1">
    <citation type="journal article" date="2015" name="G3 (Bethesda)">
        <title>Insights into Ongoing Evolution of the Hexachlorocyclohexane Catabolic Pathway from Comparative Genomics of Ten Sphingomonadaceae Strains.</title>
        <authorList>
            <person name="Pearce S.L."/>
            <person name="Oakeshott J.G."/>
            <person name="Pandey G."/>
        </authorList>
    </citation>
    <scope>NUCLEOTIDE SEQUENCE [LARGE SCALE GENOMIC DNA]</scope>
    <source>
        <strain evidence="1 2">LL02</strain>
    </source>
</reference>
<evidence type="ECO:0000313" key="2">
    <source>
        <dbReference type="Proteomes" id="UP000052268"/>
    </source>
</evidence>
<dbReference type="OrthoDB" id="7399747at2"/>
<dbReference type="EMBL" id="JACU01000012">
    <property type="protein sequence ID" value="KMS51360.1"/>
    <property type="molecule type" value="Genomic_DNA"/>
</dbReference>
<proteinExistence type="predicted"/>
<protein>
    <recommendedName>
        <fullName evidence="3">HTH DNA binding domain-containing protein</fullName>
    </recommendedName>
</protein>
<evidence type="ECO:0008006" key="3">
    <source>
        <dbReference type="Google" id="ProtNLM"/>
    </source>
</evidence>